<dbReference type="InterPro" id="IPR006311">
    <property type="entry name" value="TAT_signal"/>
</dbReference>
<sequence length="92" mass="9551">MEDTQLNRRRLALLAAGAAALGVVGAATSAEAYQGNMERSLSSLFDAMASLREASSNKGGHRVKAMALIQQAIEEIQAGIEYANERGGGGAE</sequence>
<name>A0A1H1WN90_9BRAD</name>
<evidence type="ECO:0000313" key="3">
    <source>
        <dbReference type="Proteomes" id="UP000243904"/>
    </source>
</evidence>
<feature type="signal peptide" evidence="1">
    <location>
        <begin position="1"/>
        <end position="32"/>
    </location>
</feature>
<keyword evidence="3" id="KW-1185">Reference proteome</keyword>
<gene>
    <name evidence="2" type="ORF">SAMN05444158_3931</name>
</gene>
<feature type="chain" id="PRO_5009264595" evidence="1">
    <location>
        <begin position="33"/>
        <end position="92"/>
    </location>
</feature>
<keyword evidence="1" id="KW-0732">Signal</keyword>
<proteinExistence type="predicted"/>
<dbReference type="PROSITE" id="PS51318">
    <property type="entry name" value="TAT"/>
    <property type="match status" value="1"/>
</dbReference>
<dbReference type="Proteomes" id="UP000243904">
    <property type="component" value="Chromosome I"/>
</dbReference>
<dbReference type="EMBL" id="LT629750">
    <property type="protein sequence ID" value="SDS98545.1"/>
    <property type="molecule type" value="Genomic_DNA"/>
</dbReference>
<dbReference type="AlphaFoldDB" id="A0A1H1WN90"/>
<reference evidence="3" key="1">
    <citation type="submission" date="2016-10" db="EMBL/GenBank/DDBJ databases">
        <authorList>
            <person name="Varghese N."/>
            <person name="Submissions S."/>
        </authorList>
    </citation>
    <scope>NUCLEOTIDE SEQUENCE [LARGE SCALE GENOMIC DNA]</scope>
    <source>
        <strain evidence="3">GAS369</strain>
    </source>
</reference>
<evidence type="ECO:0000256" key="1">
    <source>
        <dbReference type="SAM" id="SignalP"/>
    </source>
</evidence>
<accession>A0A1H1WN90</accession>
<evidence type="ECO:0000313" key="2">
    <source>
        <dbReference type="EMBL" id="SDS98545.1"/>
    </source>
</evidence>
<organism evidence="2 3">
    <name type="scientific">Bradyrhizobium canariense</name>
    <dbReference type="NCBI Taxonomy" id="255045"/>
    <lineage>
        <taxon>Bacteria</taxon>
        <taxon>Pseudomonadati</taxon>
        <taxon>Pseudomonadota</taxon>
        <taxon>Alphaproteobacteria</taxon>
        <taxon>Hyphomicrobiales</taxon>
        <taxon>Nitrobacteraceae</taxon>
        <taxon>Bradyrhizobium</taxon>
    </lineage>
</organism>
<protein>
    <submittedName>
        <fullName evidence="2">Uncharacterized protein</fullName>
    </submittedName>
</protein>